<keyword evidence="8 12" id="KW-0249">Electron transport</keyword>
<comment type="similarity">
    <text evidence="2 12">Belongs to the cytochrome ubiquinol oxidase subunit 1 family.</text>
</comment>
<dbReference type="PANTHER" id="PTHR30365:SF14">
    <property type="entry name" value="CYTOCHROME BD MENAQUINOL OXIDASE SUBUNIT I-RELATED"/>
    <property type="match status" value="1"/>
</dbReference>
<dbReference type="InterPro" id="IPR002585">
    <property type="entry name" value="Cyt-d_ubiquinol_oxidase_su_1"/>
</dbReference>
<evidence type="ECO:0000256" key="6">
    <source>
        <dbReference type="ARBA" id="ARBA00022692"/>
    </source>
</evidence>
<evidence type="ECO:0000313" key="13">
    <source>
        <dbReference type="EMBL" id="ARP99581.1"/>
    </source>
</evidence>
<reference evidence="13 14" key="1">
    <citation type="submission" date="2017-05" db="EMBL/GenBank/DDBJ databases">
        <title>Full genome sequence of Pseudorhodoplanes sinuspersici.</title>
        <authorList>
            <person name="Dastgheib S.M.M."/>
            <person name="Shavandi M."/>
            <person name="Tirandaz H."/>
        </authorList>
    </citation>
    <scope>NUCLEOTIDE SEQUENCE [LARGE SCALE GENOMIC DNA]</scope>
    <source>
        <strain evidence="13 14">RIPI110</strain>
    </source>
</reference>
<feature type="transmembrane region" description="Helical" evidence="12">
    <location>
        <begin position="354"/>
        <end position="376"/>
    </location>
</feature>
<dbReference type="OrthoDB" id="9807042at2"/>
<gene>
    <name evidence="13" type="ORF">CAK95_11160</name>
</gene>
<evidence type="ECO:0000256" key="5">
    <source>
        <dbReference type="ARBA" id="ARBA00022617"/>
    </source>
</evidence>
<evidence type="ECO:0000256" key="11">
    <source>
        <dbReference type="ARBA" id="ARBA00023136"/>
    </source>
</evidence>
<dbReference type="GO" id="GO:0009055">
    <property type="term" value="F:electron transfer activity"/>
    <property type="evidence" value="ECO:0007669"/>
    <property type="project" value="UniProtKB-UniRule"/>
</dbReference>
<keyword evidence="14" id="KW-1185">Reference proteome</keyword>
<keyword evidence="7 12" id="KW-0479">Metal-binding</keyword>
<feature type="transmembrane region" description="Helical" evidence="12">
    <location>
        <begin position="55"/>
        <end position="76"/>
    </location>
</feature>
<feature type="transmembrane region" description="Helical" evidence="12">
    <location>
        <begin position="219"/>
        <end position="236"/>
    </location>
</feature>
<feature type="transmembrane region" description="Helical" evidence="12">
    <location>
        <begin position="126"/>
        <end position="146"/>
    </location>
</feature>
<name>A0A1W6ZQE8_9HYPH</name>
<evidence type="ECO:0000256" key="12">
    <source>
        <dbReference type="PIRNR" id="PIRNR006446"/>
    </source>
</evidence>
<evidence type="ECO:0000256" key="4">
    <source>
        <dbReference type="ARBA" id="ARBA00022475"/>
    </source>
</evidence>
<dbReference type="PIRSF" id="PIRSF006446">
    <property type="entry name" value="Cyt_quinol_oxidase_1"/>
    <property type="match status" value="1"/>
</dbReference>
<evidence type="ECO:0000256" key="7">
    <source>
        <dbReference type="ARBA" id="ARBA00022723"/>
    </source>
</evidence>
<keyword evidence="10 12" id="KW-0408">Iron</keyword>
<dbReference type="PANTHER" id="PTHR30365">
    <property type="entry name" value="CYTOCHROME D UBIQUINOL OXIDASE"/>
    <property type="match status" value="1"/>
</dbReference>
<dbReference type="AlphaFoldDB" id="A0A1W6ZQE8"/>
<protein>
    <submittedName>
        <fullName evidence="13">Cytochrome ubiquinol oxidase subunit I</fullName>
    </submittedName>
</protein>
<dbReference type="GO" id="GO:0046872">
    <property type="term" value="F:metal ion binding"/>
    <property type="evidence" value="ECO:0007669"/>
    <property type="project" value="UniProtKB-UniRule"/>
</dbReference>
<keyword evidence="4 12" id="KW-1003">Cell membrane</keyword>
<evidence type="ECO:0000256" key="10">
    <source>
        <dbReference type="ARBA" id="ARBA00023004"/>
    </source>
</evidence>
<comment type="subcellular location">
    <subcellularLocation>
        <location evidence="12">Cell inner membrane</location>
    </subcellularLocation>
    <subcellularLocation>
        <location evidence="1">Cell membrane</location>
        <topology evidence="1">Multi-pass membrane protein</topology>
    </subcellularLocation>
</comment>
<dbReference type="GO" id="GO:0019646">
    <property type="term" value="P:aerobic electron transport chain"/>
    <property type="evidence" value="ECO:0007669"/>
    <property type="project" value="InterPro"/>
</dbReference>
<proteinExistence type="inferred from homology"/>
<evidence type="ECO:0000256" key="2">
    <source>
        <dbReference type="ARBA" id="ARBA00009819"/>
    </source>
</evidence>
<dbReference type="GO" id="GO:0005886">
    <property type="term" value="C:plasma membrane"/>
    <property type="evidence" value="ECO:0007669"/>
    <property type="project" value="UniProtKB-SubCell"/>
</dbReference>
<keyword evidence="6 12" id="KW-0812">Transmembrane</keyword>
<evidence type="ECO:0000256" key="3">
    <source>
        <dbReference type="ARBA" id="ARBA00022448"/>
    </source>
</evidence>
<keyword evidence="9 12" id="KW-1133">Transmembrane helix</keyword>
<dbReference type="GO" id="GO:0070069">
    <property type="term" value="C:cytochrome complex"/>
    <property type="evidence" value="ECO:0007669"/>
    <property type="project" value="UniProtKB-UniRule"/>
</dbReference>
<feature type="transmembrane region" description="Helical" evidence="12">
    <location>
        <begin position="321"/>
        <end position="345"/>
    </location>
</feature>
<evidence type="ECO:0000256" key="1">
    <source>
        <dbReference type="ARBA" id="ARBA00004651"/>
    </source>
</evidence>
<sequence>MDLDPVLLARIQFAFTVTFHIIFPSFTIGLSAYIATLGVMWLRTDDERYHRLMRFWTKIFAVSFAMGVVSGIVLSYQFGTNWSRFSVVAGNVVGPLIGYEVLTAFFLEATFLGILLFGFNRVPPWLYVLSAAIVATGTAMSAFWILSANSWMQTPTGHEVRDGIAYPVDWLTIVFNPSFPYRLAHMLNAAYLTTGFVVIAVGARYLLAGKHIEDAKVMLQMGIGLMAILAPLQLFVGDQHGLNTLKYQPIKVAAMEGHWDGSKPADFHIFAWPDEKAERNWFEISIPHGSSLILTHSWDGLVPGLKSVPPDQRPPLLNVFFGFRIMLAVGFYMIAAALFGVFLWWRDRLFDTDWYLRILSMTWWTGFVGVIAGWVVTESGRQPWLVHDILRTADAISPVPATSLLGTLALFVVCYGIVFSMGIYYINRLINKGPEGRALEEPEGLPSRPLTGAEGAARDAIGQRG</sequence>
<keyword evidence="11 12" id="KW-0472">Membrane</keyword>
<dbReference type="Pfam" id="PF01654">
    <property type="entry name" value="Cyt_bd_oxida_I"/>
    <property type="match status" value="1"/>
</dbReference>
<dbReference type="KEGG" id="psin:CAK95_11160"/>
<accession>A0A1W6ZQE8</accession>
<dbReference type="RefSeq" id="WP_086087990.1">
    <property type="nucleotide sequence ID" value="NZ_CP021112.1"/>
</dbReference>
<dbReference type="GO" id="GO:0020037">
    <property type="term" value="F:heme binding"/>
    <property type="evidence" value="ECO:0007669"/>
    <property type="project" value="TreeGrafter"/>
</dbReference>
<feature type="transmembrane region" description="Helical" evidence="12">
    <location>
        <begin position="404"/>
        <end position="427"/>
    </location>
</feature>
<dbReference type="Proteomes" id="UP000194137">
    <property type="component" value="Chromosome"/>
</dbReference>
<keyword evidence="3 12" id="KW-0813">Transport</keyword>
<organism evidence="13 14">
    <name type="scientific">Pseudorhodoplanes sinuspersici</name>
    <dbReference type="NCBI Taxonomy" id="1235591"/>
    <lineage>
        <taxon>Bacteria</taxon>
        <taxon>Pseudomonadati</taxon>
        <taxon>Pseudomonadota</taxon>
        <taxon>Alphaproteobacteria</taxon>
        <taxon>Hyphomicrobiales</taxon>
        <taxon>Pseudorhodoplanes</taxon>
    </lineage>
</organism>
<evidence type="ECO:0000256" key="8">
    <source>
        <dbReference type="ARBA" id="ARBA00022982"/>
    </source>
</evidence>
<evidence type="ECO:0000256" key="9">
    <source>
        <dbReference type="ARBA" id="ARBA00022989"/>
    </source>
</evidence>
<dbReference type="GO" id="GO:0016682">
    <property type="term" value="F:oxidoreductase activity, acting on diphenols and related substances as donors, oxygen as acceptor"/>
    <property type="evidence" value="ECO:0007669"/>
    <property type="project" value="TreeGrafter"/>
</dbReference>
<dbReference type="EMBL" id="CP021112">
    <property type="protein sequence ID" value="ARP99581.1"/>
    <property type="molecule type" value="Genomic_DNA"/>
</dbReference>
<feature type="transmembrane region" description="Helical" evidence="12">
    <location>
        <begin position="20"/>
        <end position="43"/>
    </location>
</feature>
<feature type="transmembrane region" description="Helical" evidence="12">
    <location>
        <begin position="189"/>
        <end position="207"/>
    </location>
</feature>
<evidence type="ECO:0000313" key="14">
    <source>
        <dbReference type="Proteomes" id="UP000194137"/>
    </source>
</evidence>
<dbReference type="STRING" id="1235591.CAK95_11160"/>
<keyword evidence="5 12" id="KW-0349">Heme</keyword>
<feature type="transmembrane region" description="Helical" evidence="12">
    <location>
        <begin position="96"/>
        <end position="119"/>
    </location>
</feature>